<dbReference type="NCBIfam" id="TIGR04294">
    <property type="entry name" value="pre_pil_HX9DG"/>
    <property type="match status" value="1"/>
</dbReference>
<keyword evidence="2" id="KW-0472">Membrane</keyword>
<dbReference type="KEGG" id="fmr:Fuma_01997"/>
<sequence>MKKHLSTPQRPAVNRGFTLIELLVVIAIIAILIALLLPAVQQAREAARRTQCRNNLKQFGIALHSFHDVYNAFPVGDRARTAGDGFCYTENHPTTALLPYFDQANLYNAEGVVDDWYAAAEDSEIEKTVLTMAICPSATNGPLNFVANWGPEGDDIDGSGTFGAMHYAFCKGVNDSWAIDFDDADESAGYRSDNNGRPASGTKKGYTHGPIPASEKGAFNRGLKVRIAEISDGTSNTFAMGEAAGGSNWPLCRGVGCTDPDILGKRFPANSGWIIAQPADEDVPLVLGTSNFGSTMEPLNKWPVTDSYMALGGDRRVTQRDTRSSANGGLSSTSNFRSEHTGGGTFLLCDGSARFVSENIDLGVYRGLSTIAGGEIIGEF</sequence>
<name>A0A1P8WE85_9PLAN</name>
<dbReference type="Gene3D" id="3.30.700.10">
    <property type="entry name" value="Glycoprotein, Type 4 Pilin"/>
    <property type="match status" value="1"/>
</dbReference>
<evidence type="ECO:0000256" key="1">
    <source>
        <dbReference type="SAM" id="MobiDB-lite"/>
    </source>
</evidence>
<dbReference type="InterPro" id="IPR011453">
    <property type="entry name" value="DUF1559"/>
</dbReference>
<evidence type="ECO:0000313" key="4">
    <source>
        <dbReference type="EMBL" id="APZ92386.1"/>
    </source>
</evidence>
<evidence type="ECO:0000256" key="2">
    <source>
        <dbReference type="SAM" id="Phobius"/>
    </source>
</evidence>
<dbReference type="Pfam" id="PF07963">
    <property type="entry name" value="N_methyl"/>
    <property type="match status" value="1"/>
</dbReference>
<accession>A0A1P8WE85</accession>
<dbReference type="InterPro" id="IPR027558">
    <property type="entry name" value="Pre_pil_HX9DG_C"/>
</dbReference>
<protein>
    <submittedName>
        <fullName evidence="4">Putative major pilin subunit</fullName>
    </submittedName>
</protein>
<feature type="compositionally biased region" description="Polar residues" evidence="1">
    <location>
        <begin position="324"/>
        <end position="336"/>
    </location>
</feature>
<gene>
    <name evidence="4" type="ORF">Fuma_01997</name>
</gene>
<dbReference type="InterPro" id="IPR045584">
    <property type="entry name" value="Pilin-like"/>
</dbReference>
<feature type="region of interest" description="Disordered" evidence="1">
    <location>
        <begin position="317"/>
        <end position="337"/>
    </location>
</feature>
<evidence type="ECO:0000259" key="3">
    <source>
        <dbReference type="Pfam" id="PF07596"/>
    </source>
</evidence>
<dbReference type="STRING" id="1891926.Fuma_01997"/>
<dbReference type="PROSITE" id="PS00409">
    <property type="entry name" value="PROKAR_NTER_METHYL"/>
    <property type="match status" value="1"/>
</dbReference>
<dbReference type="PANTHER" id="PTHR30093:SF2">
    <property type="entry name" value="TYPE II SECRETION SYSTEM PROTEIN H"/>
    <property type="match status" value="1"/>
</dbReference>
<feature type="region of interest" description="Disordered" evidence="1">
    <location>
        <begin position="188"/>
        <end position="212"/>
    </location>
</feature>
<dbReference type="InterPro" id="IPR012902">
    <property type="entry name" value="N_methyl_site"/>
</dbReference>
<proteinExistence type="predicted"/>
<keyword evidence="5" id="KW-1185">Reference proteome</keyword>
<dbReference type="NCBIfam" id="TIGR02532">
    <property type="entry name" value="IV_pilin_GFxxxE"/>
    <property type="match status" value="1"/>
</dbReference>
<dbReference type="SUPFAM" id="SSF54523">
    <property type="entry name" value="Pili subunits"/>
    <property type="match status" value="1"/>
</dbReference>
<dbReference type="RefSeq" id="WP_077024015.1">
    <property type="nucleotide sequence ID" value="NZ_CP017641.1"/>
</dbReference>
<keyword evidence="2" id="KW-1133">Transmembrane helix</keyword>
<organism evidence="4 5">
    <name type="scientific">Fuerstiella marisgermanici</name>
    <dbReference type="NCBI Taxonomy" id="1891926"/>
    <lineage>
        <taxon>Bacteria</taxon>
        <taxon>Pseudomonadati</taxon>
        <taxon>Planctomycetota</taxon>
        <taxon>Planctomycetia</taxon>
        <taxon>Planctomycetales</taxon>
        <taxon>Planctomycetaceae</taxon>
        <taxon>Fuerstiella</taxon>
    </lineage>
</organism>
<feature type="transmembrane region" description="Helical" evidence="2">
    <location>
        <begin position="20"/>
        <end position="40"/>
    </location>
</feature>
<evidence type="ECO:0000313" key="5">
    <source>
        <dbReference type="Proteomes" id="UP000187735"/>
    </source>
</evidence>
<dbReference type="OrthoDB" id="255848at2"/>
<dbReference type="Pfam" id="PF07596">
    <property type="entry name" value="SBP_bac_10"/>
    <property type="match status" value="1"/>
</dbReference>
<keyword evidence="2" id="KW-0812">Transmembrane</keyword>
<dbReference type="PANTHER" id="PTHR30093">
    <property type="entry name" value="GENERAL SECRETION PATHWAY PROTEIN G"/>
    <property type="match status" value="1"/>
</dbReference>
<reference evidence="4 5" key="1">
    <citation type="journal article" date="2016" name="Front. Microbiol.">
        <title>Fuerstia marisgermanicae gen. nov., sp. nov., an Unusual Member of the Phylum Planctomycetes from the German Wadden Sea.</title>
        <authorList>
            <person name="Kohn T."/>
            <person name="Heuer A."/>
            <person name="Jogler M."/>
            <person name="Vollmers J."/>
            <person name="Boedeker C."/>
            <person name="Bunk B."/>
            <person name="Rast P."/>
            <person name="Borchert D."/>
            <person name="Glockner I."/>
            <person name="Freese H.M."/>
            <person name="Klenk H.P."/>
            <person name="Overmann J."/>
            <person name="Kaster A.K."/>
            <person name="Rohde M."/>
            <person name="Wiegand S."/>
            <person name="Jogler C."/>
        </authorList>
    </citation>
    <scope>NUCLEOTIDE SEQUENCE [LARGE SCALE GENOMIC DNA]</scope>
    <source>
        <strain evidence="4 5">NH11</strain>
    </source>
</reference>
<dbReference type="EMBL" id="CP017641">
    <property type="protein sequence ID" value="APZ92386.1"/>
    <property type="molecule type" value="Genomic_DNA"/>
</dbReference>
<dbReference type="Proteomes" id="UP000187735">
    <property type="component" value="Chromosome"/>
</dbReference>
<dbReference type="AlphaFoldDB" id="A0A1P8WE85"/>
<feature type="domain" description="DUF1559" evidence="3">
    <location>
        <begin position="41"/>
        <end position="362"/>
    </location>
</feature>